<dbReference type="Pfam" id="PF13620">
    <property type="entry name" value="CarboxypepD_reg"/>
    <property type="match status" value="1"/>
</dbReference>
<dbReference type="Gene3D" id="2.60.40.1120">
    <property type="entry name" value="Carboxypeptidase-like, regulatory domain"/>
    <property type="match status" value="1"/>
</dbReference>
<feature type="domain" description="TonB-dependent transporter Oar-like beta-barrel" evidence="7">
    <location>
        <begin position="278"/>
        <end position="364"/>
    </location>
</feature>
<evidence type="ECO:0000313" key="8">
    <source>
        <dbReference type="EMBL" id="RXK55363.1"/>
    </source>
</evidence>
<name>A0A4Q1C8S3_9BACT</name>
<protein>
    <submittedName>
        <fullName evidence="8">TonB-dependent receptor</fullName>
    </submittedName>
</protein>
<comment type="caution">
    <text evidence="8">The sequence shown here is derived from an EMBL/GenBank/DDBJ whole genome shotgun (WGS) entry which is preliminary data.</text>
</comment>
<evidence type="ECO:0000256" key="4">
    <source>
        <dbReference type="ARBA" id="ARBA00022692"/>
    </source>
</evidence>
<dbReference type="AlphaFoldDB" id="A0A4Q1C8S3"/>
<proteinExistence type="predicted"/>
<keyword evidence="8" id="KW-0675">Receptor</keyword>
<keyword evidence="4" id="KW-0812">Transmembrane</keyword>
<dbReference type="PANTHER" id="PTHR30069:SF46">
    <property type="entry name" value="OAR PROTEIN"/>
    <property type="match status" value="1"/>
</dbReference>
<evidence type="ECO:0000256" key="5">
    <source>
        <dbReference type="ARBA" id="ARBA00023136"/>
    </source>
</evidence>
<dbReference type="Gene3D" id="2.40.170.20">
    <property type="entry name" value="TonB-dependent receptor, beta-barrel domain"/>
    <property type="match status" value="1"/>
</dbReference>
<keyword evidence="6" id="KW-0998">Cell outer membrane</keyword>
<organism evidence="8 9">
    <name type="scientific">Oleiharenicola lentus</name>
    <dbReference type="NCBI Taxonomy" id="2508720"/>
    <lineage>
        <taxon>Bacteria</taxon>
        <taxon>Pseudomonadati</taxon>
        <taxon>Verrucomicrobiota</taxon>
        <taxon>Opitutia</taxon>
        <taxon>Opitutales</taxon>
        <taxon>Opitutaceae</taxon>
        <taxon>Oleiharenicola</taxon>
    </lineage>
</organism>
<dbReference type="SUPFAM" id="SSF56935">
    <property type="entry name" value="Porins"/>
    <property type="match status" value="1"/>
</dbReference>
<dbReference type="InterPro" id="IPR008969">
    <property type="entry name" value="CarboxyPept-like_regulatory"/>
</dbReference>
<evidence type="ECO:0000256" key="1">
    <source>
        <dbReference type="ARBA" id="ARBA00004571"/>
    </source>
</evidence>
<keyword evidence="5" id="KW-0472">Membrane</keyword>
<dbReference type="GO" id="GO:0015344">
    <property type="term" value="F:siderophore uptake transmembrane transporter activity"/>
    <property type="evidence" value="ECO:0007669"/>
    <property type="project" value="TreeGrafter"/>
</dbReference>
<evidence type="ECO:0000256" key="2">
    <source>
        <dbReference type="ARBA" id="ARBA00022448"/>
    </source>
</evidence>
<comment type="subcellular location">
    <subcellularLocation>
        <location evidence="1">Cell outer membrane</location>
        <topology evidence="1">Multi-pass membrane protein</topology>
    </subcellularLocation>
</comment>
<dbReference type="InterPro" id="IPR039426">
    <property type="entry name" value="TonB-dep_rcpt-like"/>
</dbReference>
<evidence type="ECO:0000313" key="9">
    <source>
        <dbReference type="Proteomes" id="UP000290218"/>
    </source>
</evidence>
<evidence type="ECO:0000259" key="7">
    <source>
        <dbReference type="Pfam" id="PF25183"/>
    </source>
</evidence>
<gene>
    <name evidence="8" type="ORF">ESB00_05550</name>
</gene>
<evidence type="ECO:0000256" key="6">
    <source>
        <dbReference type="ARBA" id="ARBA00023237"/>
    </source>
</evidence>
<sequence length="1111" mass="121119">MTRSRRSLRTFNCSGHLPDKVSKQLHHTMQKSFLKSLVLAVITGLALTLSPSALAQLVSSGLTGTIRGSDGNPVAGASVTAVYTPTNATFTAVTNAAGRFNFRGLPVGGPYTLTASSTGYADGKVEEITAALGTDIEVNLTLKSDVLQLEKLVVGGDQTDLDASATGSGTIIGSDKLGSKPTSERSLADMISASPLVTLRDTFGDREESQITAVGQNNRYNSIQIDGSRINDMFGLNATGLASFFNPLSLDTLEQLAVAVSPYDVRQAGFTGASINAVTKSGTNKFKGSVYYYYRSDSLGSLDLQGNNPREETLTGAKFLPRLDRETIGATLGGPIIKDKLFFFVNYEKFESTIAGRDALFAPANEQQLLDRLNAIATASGKSIDWGSAVTGQTANTSEDEKITAKLDWQINSDHRATLRYTTTEGVVPQFGNFANNSINLNSAGTGNLVHTPEGHFYSQTREEKTIAGQINSQWTPNFKTEIRYSSTTQDQLTPLQTVAPIIQINGISGTNLNTNTAATGTYVAGTEQFRHGNEIGVDSTQMGATGDYFWGDFVFTGGFEREQTDFYNLFRQGSFGIVHFSSLANFLTGDVARITRNVYDPNVRNVADLSDLATTGVFGQARWDVNSRLTVTGGLRYEFVDSSTPTFNPTFFSATGFRNDGTPDGTSSISPRVGFNLSIDDDRKTQVRGGVGHFFGRAPWVIFSNSYGQTGVGSGTLDSAQGQLPTSLVSYLRDHFDPAKPIGTYTDNPAIAREVNWVDDGTELPQSWRANLAFDHKMAFLDSMLTAEIVHSRVDQALFVTNENLRETTIGADGRQRFAGAPSNLANRKYSGYTAMIRVRNTDVGDSTYFSIQWSRPVKNKWGFDLAYTRGSSTEAQSIGQTTAGGQWFRNAVFNQNKVENGRSDFEIRDRIQLSLTRQFEFVKNFRTTASLYYEGRSGNPYSWVFNGDLNGDGTSFNDRVAIPTDVNDPRFDFAAMPQAERDAFFAFIDAEGLSQWAGGIAPKNSHREPWVNRLDLKLVQDIPVAGFAKMQLFFDFVNFGSFISKDTFGYTELAPNLSNGVFRTRTLTSATSYTSSGRIAPRFATTPAGFAIDNGMSRWRIQLGAKILF</sequence>
<dbReference type="SUPFAM" id="SSF49464">
    <property type="entry name" value="Carboxypeptidase regulatory domain-like"/>
    <property type="match status" value="1"/>
</dbReference>
<dbReference type="OrthoDB" id="9764669at2"/>
<accession>A0A4Q1C8S3</accession>
<evidence type="ECO:0000256" key="3">
    <source>
        <dbReference type="ARBA" id="ARBA00022452"/>
    </source>
</evidence>
<feature type="domain" description="TonB-dependent transporter Oar-like beta-barrel" evidence="7">
    <location>
        <begin position="383"/>
        <end position="1040"/>
    </location>
</feature>
<keyword evidence="3" id="KW-1134">Transmembrane beta strand</keyword>
<dbReference type="Pfam" id="PF25183">
    <property type="entry name" value="OMP_b-brl_4"/>
    <property type="match status" value="2"/>
</dbReference>
<dbReference type="InterPro" id="IPR057601">
    <property type="entry name" value="Oar-like_b-barrel"/>
</dbReference>
<dbReference type="GO" id="GO:0044718">
    <property type="term" value="P:siderophore transmembrane transport"/>
    <property type="evidence" value="ECO:0007669"/>
    <property type="project" value="TreeGrafter"/>
</dbReference>
<keyword evidence="9" id="KW-1185">Reference proteome</keyword>
<dbReference type="GO" id="GO:0009279">
    <property type="term" value="C:cell outer membrane"/>
    <property type="evidence" value="ECO:0007669"/>
    <property type="project" value="UniProtKB-SubCell"/>
</dbReference>
<dbReference type="PANTHER" id="PTHR30069">
    <property type="entry name" value="TONB-DEPENDENT OUTER MEMBRANE RECEPTOR"/>
    <property type="match status" value="1"/>
</dbReference>
<dbReference type="EMBL" id="SDHX01000001">
    <property type="protein sequence ID" value="RXK55363.1"/>
    <property type="molecule type" value="Genomic_DNA"/>
</dbReference>
<dbReference type="Proteomes" id="UP000290218">
    <property type="component" value="Unassembled WGS sequence"/>
</dbReference>
<dbReference type="InterPro" id="IPR036942">
    <property type="entry name" value="Beta-barrel_TonB_sf"/>
</dbReference>
<reference evidence="8 9" key="1">
    <citation type="submission" date="2019-01" db="EMBL/GenBank/DDBJ databases">
        <title>Lacunisphaera sp. strain TWA-58.</title>
        <authorList>
            <person name="Chen W.-M."/>
        </authorList>
    </citation>
    <scope>NUCLEOTIDE SEQUENCE [LARGE SCALE GENOMIC DNA]</scope>
    <source>
        <strain evidence="8 9">TWA-58</strain>
    </source>
</reference>
<keyword evidence="2" id="KW-0813">Transport</keyword>